<gene>
    <name evidence="3" type="ORF">IHE44_0003738</name>
    <name evidence="2" type="ORF">IHE44_012473</name>
</gene>
<evidence type="ECO:0000313" key="3">
    <source>
        <dbReference type="EMBL" id="KAI1234028.1"/>
    </source>
</evidence>
<feature type="transmembrane region" description="Helical" evidence="1">
    <location>
        <begin position="792"/>
        <end position="813"/>
    </location>
</feature>
<protein>
    <submittedName>
        <fullName evidence="2">Uncharacterized protein</fullName>
    </submittedName>
</protein>
<evidence type="ECO:0000313" key="2">
    <source>
        <dbReference type="EMBL" id="KAG0120523.1"/>
    </source>
</evidence>
<sequence length="868" mass="96579">MGLPLTVVCWGSARVTPTVPGPAFVAETKGLPGEGCPPLLLEATAQCGSLCYARAWRNTQVCCSGPRPGLVIVATTGLRLTLFLPLNLSTCGPHEQDSAPMSRTQLATTATPSLPGVAPGKTAACLPAPSQMTSKAGGPAWNCYILCTGLIPRMSNPLAMTVAVASHSSSLHMFTFTIWPGKQRQRSWRKAPPPKTRPWTGTWNPSCSPQARQTDHPSCFQVLGCSQLYLTFLLSDNTGSPSVCQSSHMDTVDLRKPQNALAQFPLLLMVKDKHLLPGCLLQHLLIDIGQACNCPGMELPQFPPWAVYHTEEPFQVALDTSCAMTNKILSVVHTSVAGFSYQTPPTALILSMARFSPSSSRSMRRTVSPERVLNFFLKTHSQNDHLHKRQNTSTLCLVSSKFRKKSYGKSFCVEEIAQTALKLREHPQHGQQEWPGRIQQTELSSSRHYAPHNTDFSQLLFHLELRSTTLASTSQSKCSSPNARQQEPGLRGNMTTAAVIVRIMDNDTEHNDTVMDLLSFGGFLVCHICTCQRMRASLLQSLKLSKAQIEEKHHSKGSMGHSGDFGIIPANHLSSCKHCLEMHRLQGNKHQQVFNQLLQLYPIHDALTIKVFAASQTNSALKSSAFPRVFQLYKSSNWQIPITAQIRNKDVTLLFTQPVLQSSQRDRETRHEHHLPAIINLDKSCKGKDKHSVSITTGRFWASSNTSLPCCYQEEKATHSHNQKYEKIYMRTPLSTQHFQNYAQGSRSAQMWPYQERPNSKTPITCIQICLYSHISITKYGIKGNRNSTETAQYFGCTGFLLSAFLISVAVIFKRKQKGVLKVRKATLFYSRHMMADVVKSPLRDTSQMRFQALRKSGFLLCSSTTHW</sequence>
<dbReference type="EMBL" id="JADDUC010000062">
    <property type="protein sequence ID" value="KAG0120523.1"/>
    <property type="molecule type" value="Genomic_DNA"/>
</dbReference>
<evidence type="ECO:0000313" key="4">
    <source>
        <dbReference type="Proteomes" id="UP000618051"/>
    </source>
</evidence>
<organism evidence="2">
    <name type="scientific">Lamprotornis superbus</name>
    <dbReference type="NCBI Taxonomy" id="245042"/>
    <lineage>
        <taxon>Eukaryota</taxon>
        <taxon>Metazoa</taxon>
        <taxon>Chordata</taxon>
        <taxon>Craniata</taxon>
        <taxon>Vertebrata</taxon>
        <taxon>Euteleostomi</taxon>
        <taxon>Archelosauria</taxon>
        <taxon>Archosauria</taxon>
        <taxon>Dinosauria</taxon>
        <taxon>Saurischia</taxon>
        <taxon>Theropoda</taxon>
        <taxon>Coelurosauria</taxon>
        <taxon>Aves</taxon>
        <taxon>Neognathae</taxon>
        <taxon>Neoaves</taxon>
        <taxon>Telluraves</taxon>
        <taxon>Australaves</taxon>
        <taxon>Passeriformes</taxon>
        <taxon>Sturnidae</taxon>
        <taxon>Lamprotornis</taxon>
    </lineage>
</organism>
<comment type="caution">
    <text evidence="2">The sequence shown here is derived from an EMBL/GenBank/DDBJ whole genome shotgun (WGS) entry which is preliminary data.</text>
</comment>
<reference evidence="3" key="3">
    <citation type="submission" date="2022-01" db="EMBL/GenBank/DDBJ databases">
        <authorList>
            <person name="Rubenstein D.R."/>
        </authorList>
    </citation>
    <scope>NUCLEOTIDE SEQUENCE</scope>
    <source>
        <strain evidence="3">SS15</strain>
        <tissue evidence="3">Liver</tissue>
    </source>
</reference>
<keyword evidence="1" id="KW-1133">Transmembrane helix</keyword>
<reference evidence="2" key="1">
    <citation type="submission" date="2020-10" db="EMBL/GenBank/DDBJ databases">
        <title>Feather gene expression reveals the developmental basis of iridescence in African starlings.</title>
        <authorList>
            <person name="Rubenstein D.R."/>
        </authorList>
    </citation>
    <scope>NUCLEOTIDE SEQUENCE</scope>
    <source>
        <strain evidence="2">SS15</strain>
        <tissue evidence="2">Liver</tissue>
    </source>
</reference>
<keyword evidence="1" id="KW-0812">Transmembrane</keyword>
<dbReference type="Proteomes" id="UP000618051">
    <property type="component" value="Unassembled WGS sequence"/>
</dbReference>
<dbReference type="EMBL" id="JADDUC020000016">
    <property type="protein sequence ID" value="KAI1234028.1"/>
    <property type="molecule type" value="Genomic_DNA"/>
</dbReference>
<reference evidence="3 4" key="2">
    <citation type="journal article" date="2021" name="J. Hered.">
        <title>Feather Gene Expression Elucidates the Developmental Basis of Plumage Iridescence in African Starlings.</title>
        <authorList>
            <person name="Rubenstein D.R."/>
            <person name="Corvelo A."/>
            <person name="MacManes M.D."/>
            <person name="Maia R."/>
            <person name="Narzisi G."/>
            <person name="Rousaki A."/>
            <person name="Vandenabeele P."/>
            <person name="Shawkey M.D."/>
            <person name="Solomon J."/>
        </authorList>
    </citation>
    <scope>NUCLEOTIDE SEQUENCE [LARGE SCALE GENOMIC DNA]</scope>
    <source>
        <strain evidence="3">SS15</strain>
    </source>
</reference>
<dbReference type="AlphaFoldDB" id="A0A835NQX8"/>
<evidence type="ECO:0000256" key="1">
    <source>
        <dbReference type="SAM" id="Phobius"/>
    </source>
</evidence>
<keyword evidence="1" id="KW-0472">Membrane</keyword>
<accession>A0A835NQX8</accession>
<name>A0A835NQX8_9PASS</name>
<proteinExistence type="predicted"/>
<keyword evidence="4" id="KW-1185">Reference proteome</keyword>